<dbReference type="NCBIfam" id="TIGR00756">
    <property type="entry name" value="PPR"/>
    <property type="match status" value="4"/>
</dbReference>
<dbReference type="AlphaFoldDB" id="A0AA88UI17"/>
<dbReference type="Pfam" id="PF01535">
    <property type="entry name" value="PPR"/>
    <property type="match status" value="3"/>
</dbReference>
<dbReference type="InterPro" id="IPR046848">
    <property type="entry name" value="E_motif"/>
</dbReference>
<dbReference type="GO" id="GO:0003723">
    <property type="term" value="F:RNA binding"/>
    <property type="evidence" value="ECO:0007669"/>
    <property type="project" value="InterPro"/>
</dbReference>
<evidence type="ECO:0000313" key="3">
    <source>
        <dbReference type="EMBL" id="KAK2982948.1"/>
    </source>
</evidence>
<dbReference type="GO" id="GO:0009451">
    <property type="term" value="P:RNA modification"/>
    <property type="evidence" value="ECO:0007669"/>
    <property type="project" value="InterPro"/>
</dbReference>
<dbReference type="InterPro" id="IPR002885">
    <property type="entry name" value="PPR_rpt"/>
</dbReference>
<dbReference type="Proteomes" id="UP001187471">
    <property type="component" value="Unassembled WGS sequence"/>
</dbReference>
<dbReference type="FunFam" id="1.25.40.10:FF:000470">
    <property type="entry name" value="Pentatricopeptide repeat-containing protein At5g66520"/>
    <property type="match status" value="1"/>
</dbReference>
<proteinExistence type="predicted"/>
<dbReference type="SUPFAM" id="SSF48452">
    <property type="entry name" value="TPR-like"/>
    <property type="match status" value="1"/>
</dbReference>
<dbReference type="FunFam" id="1.25.40.10:FF:000184">
    <property type="entry name" value="Pentatricopeptide repeat-containing protein, chloroplastic"/>
    <property type="match status" value="1"/>
</dbReference>
<evidence type="ECO:0000256" key="1">
    <source>
        <dbReference type="ARBA" id="ARBA00022737"/>
    </source>
</evidence>
<name>A0AA88UI17_9ASTE</name>
<feature type="repeat" description="PPR" evidence="2">
    <location>
        <begin position="378"/>
        <end position="412"/>
    </location>
</feature>
<dbReference type="PROSITE" id="PS51375">
    <property type="entry name" value="PPR"/>
    <property type="match status" value="4"/>
</dbReference>
<dbReference type="FunFam" id="1.25.40.10:FF:000344">
    <property type="entry name" value="Pentatricopeptide repeat-containing protein"/>
    <property type="match status" value="1"/>
</dbReference>
<dbReference type="EMBL" id="JAVXUO010001376">
    <property type="protein sequence ID" value="KAK2982948.1"/>
    <property type="molecule type" value="Genomic_DNA"/>
</dbReference>
<dbReference type="Gene3D" id="1.25.40.10">
    <property type="entry name" value="Tetratricopeptide repeat domain"/>
    <property type="match status" value="3"/>
</dbReference>
<reference evidence="3" key="1">
    <citation type="submission" date="2022-12" db="EMBL/GenBank/DDBJ databases">
        <title>Draft genome assemblies for two species of Escallonia (Escalloniales).</title>
        <authorList>
            <person name="Chanderbali A."/>
            <person name="Dervinis C."/>
            <person name="Anghel I."/>
            <person name="Soltis D."/>
            <person name="Soltis P."/>
            <person name="Zapata F."/>
        </authorList>
    </citation>
    <scope>NUCLEOTIDE SEQUENCE</scope>
    <source>
        <strain evidence="3">UCBG92.1500</strain>
        <tissue evidence="3">Leaf</tissue>
    </source>
</reference>
<comment type="caution">
    <text evidence="3">The sequence shown here is derived from an EMBL/GenBank/DDBJ whole genome shotgun (WGS) entry which is preliminary data.</text>
</comment>
<dbReference type="InterPro" id="IPR046960">
    <property type="entry name" value="PPR_At4g14850-like_plant"/>
</dbReference>
<dbReference type="PANTHER" id="PTHR47926">
    <property type="entry name" value="PENTATRICOPEPTIDE REPEAT-CONTAINING PROTEIN"/>
    <property type="match status" value="1"/>
</dbReference>
<feature type="repeat" description="PPR" evidence="2">
    <location>
        <begin position="176"/>
        <end position="210"/>
    </location>
</feature>
<dbReference type="Pfam" id="PF13041">
    <property type="entry name" value="PPR_2"/>
    <property type="match status" value="2"/>
</dbReference>
<dbReference type="Pfam" id="PF20431">
    <property type="entry name" value="E_motif"/>
    <property type="match status" value="1"/>
</dbReference>
<gene>
    <name evidence="3" type="ORF">RJ640_006362</name>
</gene>
<keyword evidence="4" id="KW-1185">Reference proteome</keyword>
<evidence type="ECO:0000256" key="2">
    <source>
        <dbReference type="PROSITE-ProRule" id="PRU00708"/>
    </source>
</evidence>
<sequence>MPNTQESSILHTLNSCKSMQELKQIHTHIIKTSPPLQTQHLLHTKIISISATSPSTDLTYLHSISTRLPNPIITHYNAIIRCFSNSKHRNVSLTALVFYRALLEKGLLPDSYTYPFVLKACAQSRALGEGQEVHAHVIKNGLVSDLYVVNTLLRVYAVCGYIEDARKVFDQSPLLDLVSWTTLIQAYVSMGYWKEGVEAFFRMCEGKMIADERTMVVVLSACAKLGDLSLGRKIHEYMCDHEVNFDVFVGNALLDMYLKCGDADFARKVFNGMPLKNVVSWNSMITGLTQQGEFKEALNVFRRMQREGVKPDDYTLVGVLNSCAYLGVLEVGTWVHEYVNRNCIKADGFIGNALIDMYAKSGSIDEAFKVFNDMKGKDVYTYTAMVVGLAMHGKGKRALEVFYEMPRVGIEPNDVTYVGVLMACCHAGLVEEGCRHFVDMLTVRNLKPQTEHYGCMVDLLGRAGFISEAEVVIRNMPIEPDPFVWGSLLGACRIHEKVEPGKIAMGRLVKLESERDGAYVLMSNIYSALNRWRDALKLRKEMKGRKIKKTPGCSLIELNGVVHEFRKGDKAHPKAEEIYMLLDEMKLHLTSSNT</sequence>
<organism evidence="3 4">
    <name type="scientific">Escallonia rubra</name>
    <dbReference type="NCBI Taxonomy" id="112253"/>
    <lineage>
        <taxon>Eukaryota</taxon>
        <taxon>Viridiplantae</taxon>
        <taxon>Streptophyta</taxon>
        <taxon>Embryophyta</taxon>
        <taxon>Tracheophyta</taxon>
        <taxon>Spermatophyta</taxon>
        <taxon>Magnoliopsida</taxon>
        <taxon>eudicotyledons</taxon>
        <taxon>Gunneridae</taxon>
        <taxon>Pentapetalae</taxon>
        <taxon>asterids</taxon>
        <taxon>campanulids</taxon>
        <taxon>Escalloniales</taxon>
        <taxon>Escalloniaceae</taxon>
        <taxon>Escallonia</taxon>
    </lineage>
</organism>
<keyword evidence="1" id="KW-0677">Repeat</keyword>
<evidence type="ECO:0000313" key="4">
    <source>
        <dbReference type="Proteomes" id="UP001187471"/>
    </source>
</evidence>
<dbReference type="PANTHER" id="PTHR47926:SF437">
    <property type="entry name" value="PENTACOTRIPEPTIDE-REPEAT REGION OF PRORP DOMAIN-CONTAINING PROTEIN"/>
    <property type="match status" value="1"/>
</dbReference>
<protein>
    <submittedName>
        <fullName evidence="3">Uncharacterized protein</fullName>
    </submittedName>
</protein>
<dbReference type="InterPro" id="IPR011990">
    <property type="entry name" value="TPR-like_helical_dom_sf"/>
</dbReference>
<accession>A0AA88UI17</accession>
<feature type="repeat" description="PPR" evidence="2">
    <location>
        <begin position="347"/>
        <end position="377"/>
    </location>
</feature>
<feature type="repeat" description="PPR" evidence="2">
    <location>
        <begin position="277"/>
        <end position="311"/>
    </location>
</feature>